<keyword evidence="4 8" id="KW-0812">Transmembrane</keyword>
<feature type="chain" id="PRO_5041440733" evidence="10">
    <location>
        <begin position="27"/>
        <end position="876"/>
    </location>
</feature>
<evidence type="ECO:0000256" key="8">
    <source>
        <dbReference type="PROSITE-ProRule" id="PRU01360"/>
    </source>
</evidence>
<proteinExistence type="inferred from homology"/>
<comment type="caution">
    <text evidence="13">The sequence shown here is derived from an EMBL/GenBank/DDBJ whole genome shotgun (WGS) entry which is preliminary data.</text>
</comment>
<evidence type="ECO:0000256" key="7">
    <source>
        <dbReference type="ARBA" id="ARBA00023237"/>
    </source>
</evidence>
<dbReference type="PANTHER" id="PTHR40980">
    <property type="entry name" value="PLUG DOMAIN-CONTAINING PROTEIN"/>
    <property type="match status" value="1"/>
</dbReference>
<dbReference type="InterPro" id="IPR039426">
    <property type="entry name" value="TonB-dep_rcpt-like"/>
</dbReference>
<evidence type="ECO:0000259" key="12">
    <source>
        <dbReference type="Pfam" id="PF07715"/>
    </source>
</evidence>
<dbReference type="NCBIfam" id="TIGR01782">
    <property type="entry name" value="TonB-Xanth-Caul"/>
    <property type="match status" value="1"/>
</dbReference>
<keyword evidence="10" id="KW-0732">Signal</keyword>
<dbReference type="PANTHER" id="PTHR40980:SF3">
    <property type="entry name" value="TONB-DEPENDENT RECEPTOR-LIKE BETA-BARREL DOMAIN-CONTAINING PROTEIN"/>
    <property type="match status" value="1"/>
</dbReference>
<keyword evidence="6 8" id="KW-0472">Membrane</keyword>
<evidence type="ECO:0000256" key="1">
    <source>
        <dbReference type="ARBA" id="ARBA00004571"/>
    </source>
</evidence>
<dbReference type="EMBL" id="JAMQGP010000002">
    <property type="protein sequence ID" value="MCM2679038.1"/>
    <property type="molecule type" value="Genomic_DNA"/>
</dbReference>
<dbReference type="Proteomes" id="UP001165393">
    <property type="component" value="Unassembled WGS sequence"/>
</dbReference>
<keyword evidence="5 9" id="KW-0798">TonB box</keyword>
<dbReference type="InterPro" id="IPR036942">
    <property type="entry name" value="Beta-barrel_TonB_sf"/>
</dbReference>
<evidence type="ECO:0000256" key="3">
    <source>
        <dbReference type="ARBA" id="ARBA00022452"/>
    </source>
</evidence>
<dbReference type="Gene3D" id="2.170.130.10">
    <property type="entry name" value="TonB-dependent receptor, plug domain"/>
    <property type="match status" value="1"/>
</dbReference>
<accession>A0AA41W5C0</accession>
<keyword evidence="2 8" id="KW-0813">Transport</keyword>
<evidence type="ECO:0000313" key="13">
    <source>
        <dbReference type="EMBL" id="MCM2679038.1"/>
    </source>
</evidence>
<keyword evidence="14" id="KW-1185">Reference proteome</keyword>
<evidence type="ECO:0000259" key="11">
    <source>
        <dbReference type="Pfam" id="PF00593"/>
    </source>
</evidence>
<dbReference type="RefSeq" id="WP_251260406.1">
    <property type="nucleotide sequence ID" value="NZ_JAMQGP010000002.1"/>
</dbReference>
<keyword evidence="7 8" id="KW-0998">Cell outer membrane</keyword>
<name>A0AA41W5C0_9GAMM</name>
<dbReference type="SUPFAM" id="SSF56935">
    <property type="entry name" value="Porins"/>
    <property type="match status" value="1"/>
</dbReference>
<sequence length="876" mass="96229">MIFSTKPLANCVRAALCMSIAMPAMAQQGNEVAPVADDVEVIQVTGIRASARKNLNEKRFSDSVVDAISAEDVGKFPDRNVAESLQRVPGVSITRQFGEGASVSIRGAGDDLTLTTLNGQNVASTGWFVLEPAKRSFNYELLPSELVGDLKVYKSSQADLAEGGVGGTVEVNTRKPLDMDSYSFYGSMAGLYQSDSEEWDPQLSALGSWKNDDENFGVLISGVMQDRTLQRQGNEAFWEWGAGPVAFEQERSRSSLAAVVQYAPTDNMTLTLNAINMEMEANNTNYAVWLTQADTTWAGAPGSGAWDDTTWIGGTGLANCDNGAPCAGSGTQISGPLNVAYYQARPREATMESTVIDLEMEYQGDNFNAWVQIGDSSSDGGTDFEMVVEDGTGGTPIPGGTYDFTSGEQKWDLNGFDLENYVPSTVVMGTGSNFNATPKTDDEQYAQADIEFPVDYGAIAAIKFGTKYSMHETTSRRYEFQQDASFDPTISTAGILSGKLDVGTDNYAMTKIDDGALKRFAKDSITGKTEDLGSYSKIEEDSFALYAMASYSMDSLRGNFGVRYVTTDATSTYYLEGVRTSTDSDYSEVLPSFNAAFDLADDLILRFSAARTMARPQYIDMYVNPDVLGANDNLPDNQFWVVGNIGLDPFIANQFDLGIEWYFTDDSLMSATWFRKDVSNFVTINEYHADSADIPFGGTLTPEEEAAGWTVQEKQNGQSAEIEGLELQYQQDFGNGLGAIVNYTYTDTTTDSDTFTDANPYLSNSSKNTYNVTGFYENELIEVRMSYNWRDEYMLREPGAYGNRLHDDYGSLDLSARWHVTDYLDISIDAVNLLEEESKQYGNNQEHTDFSGFTEGFPTFQYQQARMITVGASVNF</sequence>
<evidence type="ECO:0000313" key="14">
    <source>
        <dbReference type="Proteomes" id="UP001165393"/>
    </source>
</evidence>
<comment type="similarity">
    <text evidence="8 9">Belongs to the TonB-dependent receptor family.</text>
</comment>
<reference evidence="13 14" key="1">
    <citation type="journal article" date="2013" name="Antonie Van Leeuwenhoek">
        <title>Echinimonas agarilytica gen. nov., sp. nov., a new gammaproteobacterium isolated from the sea urchin Strongylocentrotus intermedius.</title>
        <authorList>
            <person name="Nedashkovskaya O.I."/>
            <person name="Stenkova A.M."/>
            <person name="Zhukova N.V."/>
            <person name="Van Trappen S."/>
            <person name="Lee J.S."/>
            <person name="Kim S.B."/>
        </authorList>
    </citation>
    <scope>NUCLEOTIDE SEQUENCE [LARGE SCALE GENOMIC DNA]</scope>
    <source>
        <strain evidence="13 14">KMM 6351</strain>
    </source>
</reference>
<dbReference type="Gene3D" id="2.40.170.20">
    <property type="entry name" value="TonB-dependent receptor, beta-barrel domain"/>
    <property type="match status" value="1"/>
</dbReference>
<feature type="domain" description="TonB-dependent receptor plug" evidence="12">
    <location>
        <begin position="60"/>
        <end position="168"/>
    </location>
</feature>
<dbReference type="InterPro" id="IPR037066">
    <property type="entry name" value="Plug_dom_sf"/>
</dbReference>
<evidence type="ECO:0000256" key="4">
    <source>
        <dbReference type="ARBA" id="ARBA00022692"/>
    </source>
</evidence>
<dbReference type="Pfam" id="PF00593">
    <property type="entry name" value="TonB_dep_Rec_b-barrel"/>
    <property type="match status" value="1"/>
</dbReference>
<evidence type="ECO:0000256" key="5">
    <source>
        <dbReference type="ARBA" id="ARBA00023077"/>
    </source>
</evidence>
<dbReference type="PROSITE" id="PS52016">
    <property type="entry name" value="TONB_DEPENDENT_REC_3"/>
    <property type="match status" value="1"/>
</dbReference>
<evidence type="ECO:0000256" key="6">
    <source>
        <dbReference type="ARBA" id="ARBA00023136"/>
    </source>
</evidence>
<evidence type="ECO:0000256" key="2">
    <source>
        <dbReference type="ARBA" id="ARBA00022448"/>
    </source>
</evidence>
<dbReference type="GO" id="GO:0009279">
    <property type="term" value="C:cell outer membrane"/>
    <property type="evidence" value="ECO:0007669"/>
    <property type="project" value="UniProtKB-SubCell"/>
</dbReference>
<dbReference type="CDD" id="cd01347">
    <property type="entry name" value="ligand_gated_channel"/>
    <property type="match status" value="1"/>
</dbReference>
<evidence type="ECO:0000256" key="10">
    <source>
        <dbReference type="SAM" id="SignalP"/>
    </source>
</evidence>
<comment type="subcellular location">
    <subcellularLocation>
        <location evidence="1 8">Cell outer membrane</location>
        <topology evidence="1 8">Multi-pass membrane protein</topology>
    </subcellularLocation>
</comment>
<protein>
    <submittedName>
        <fullName evidence="13">TonB-dependent receptor</fullName>
    </submittedName>
</protein>
<keyword evidence="3 8" id="KW-1134">Transmembrane beta strand</keyword>
<keyword evidence="13" id="KW-0675">Receptor</keyword>
<evidence type="ECO:0000256" key="9">
    <source>
        <dbReference type="RuleBase" id="RU003357"/>
    </source>
</evidence>
<feature type="signal peptide" evidence="10">
    <location>
        <begin position="1"/>
        <end position="26"/>
    </location>
</feature>
<dbReference type="AlphaFoldDB" id="A0AA41W5C0"/>
<organism evidence="13 14">
    <name type="scientific">Echinimonas agarilytica</name>
    <dbReference type="NCBI Taxonomy" id="1215918"/>
    <lineage>
        <taxon>Bacteria</taxon>
        <taxon>Pseudomonadati</taxon>
        <taxon>Pseudomonadota</taxon>
        <taxon>Gammaproteobacteria</taxon>
        <taxon>Alteromonadales</taxon>
        <taxon>Echinimonadaceae</taxon>
        <taxon>Echinimonas</taxon>
    </lineage>
</organism>
<gene>
    <name evidence="13" type="ORF">NAF29_05015</name>
</gene>
<dbReference type="InterPro" id="IPR010104">
    <property type="entry name" value="TonB_rcpt_bac"/>
</dbReference>
<dbReference type="InterPro" id="IPR000531">
    <property type="entry name" value="Beta-barrel_TonB"/>
</dbReference>
<dbReference type="Pfam" id="PF07715">
    <property type="entry name" value="Plug"/>
    <property type="match status" value="1"/>
</dbReference>
<feature type="domain" description="TonB-dependent receptor-like beta-barrel" evidence="11">
    <location>
        <begin position="401"/>
        <end position="833"/>
    </location>
</feature>
<dbReference type="InterPro" id="IPR012910">
    <property type="entry name" value="Plug_dom"/>
</dbReference>